<evidence type="ECO:0000256" key="9">
    <source>
        <dbReference type="ARBA" id="ARBA00023180"/>
    </source>
</evidence>
<dbReference type="AlphaFoldDB" id="A0A1J1INC2"/>
<accession>A0A1J1INC2</accession>
<dbReference type="InterPro" id="IPR033116">
    <property type="entry name" value="TRYPSIN_SER"/>
</dbReference>
<proteinExistence type="inferred from homology"/>
<gene>
    <name evidence="14" type="ORF">CLUMA_CG013271</name>
</gene>
<feature type="domain" description="Peptidase S1" evidence="13">
    <location>
        <begin position="140"/>
        <end position="395"/>
    </location>
</feature>
<evidence type="ECO:0000256" key="2">
    <source>
        <dbReference type="ARBA" id="ARBA00022525"/>
    </source>
</evidence>
<keyword evidence="2" id="KW-0964">Secreted</keyword>
<dbReference type="InterPro" id="IPR051487">
    <property type="entry name" value="Ser/Thr_Proteases_Immune/Dev"/>
</dbReference>
<evidence type="ECO:0000256" key="6">
    <source>
        <dbReference type="ARBA" id="ARBA00022825"/>
    </source>
</evidence>
<dbReference type="GO" id="GO:0006508">
    <property type="term" value="P:proteolysis"/>
    <property type="evidence" value="ECO:0007669"/>
    <property type="project" value="UniProtKB-KW"/>
</dbReference>
<evidence type="ECO:0000256" key="7">
    <source>
        <dbReference type="ARBA" id="ARBA00023145"/>
    </source>
</evidence>
<keyword evidence="8" id="KW-1015">Disulfide bond</keyword>
<dbReference type="InterPro" id="IPR001314">
    <property type="entry name" value="Peptidase_S1A"/>
</dbReference>
<dbReference type="PROSITE" id="PS00135">
    <property type="entry name" value="TRYPSIN_SER"/>
    <property type="match status" value="1"/>
</dbReference>
<dbReference type="PROSITE" id="PS00134">
    <property type="entry name" value="TRYPSIN_HIS"/>
    <property type="match status" value="1"/>
</dbReference>
<feature type="chain" id="PRO_5012837046" evidence="12">
    <location>
        <begin position="20"/>
        <end position="401"/>
    </location>
</feature>
<dbReference type="FunFam" id="2.40.10.10:FF:000146">
    <property type="entry name" value="Serine protease 53"/>
    <property type="match status" value="1"/>
</dbReference>
<evidence type="ECO:0000256" key="11">
    <source>
        <dbReference type="RuleBase" id="RU363034"/>
    </source>
</evidence>
<dbReference type="InterPro" id="IPR001254">
    <property type="entry name" value="Trypsin_dom"/>
</dbReference>
<dbReference type="SUPFAM" id="SSF50494">
    <property type="entry name" value="Trypsin-like serine proteases"/>
    <property type="match status" value="1"/>
</dbReference>
<dbReference type="PROSITE" id="PS50240">
    <property type="entry name" value="TRYPSIN_DOM"/>
    <property type="match status" value="1"/>
</dbReference>
<keyword evidence="15" id="KW-1185">Reference proteome</keyword>
<protein>
    <submittedName>
        <fullName evidence="14">CLUMA_CG013271, isoform A</fullName>
    </submittedName>
</protein>
<keyword evidence="9" id="KW-0325">Glycoprotein</keyword>
<organism evidence="14 15">
    <name type="scientific">Clunio marinus</name>
    <dbReference type="NCBI Taxonomy" id="568069"/>
    <lineage>
        <taxon>Eukaryota</taxon>
        <taxon>Metazoa</taxon>
        <taxon>Ecdysozoa</taxon>
        <taxon>Arthropoda</taxon>
        <taxon>Hexapoda</taxon>
        <taxon>Insecta</taxon>
        <taxon>Pterygota</taxon>
        <taxon>Neoptera</taxon>
        <taxon>Endopterygota</taxon>
        <taxon>Diptera</taxon>
        <taxon>Nematocera</taxon>
        <taxon>Chironomoidea</taxon>
        <taxon>Chironomidae</taxon>
        <taxon>Clunio</taxon>
    </lineage>
</organism>
<keyword evidence="6 11" id="KW-0720">Serine protease</keyword>
<keyword evidence="7" id="KW-0865">Zymogen</keyword>
<evidence type="ECO:0000256" key="8">
    <source>
        <dbReference type="ARBA" id="ARBA00023157"/>
    </source>
</evidence>
<evidence type="ECO:0000256" key="5">
    <source>
        <dbReference type="ARBA" id="ARBA00022801"/>
    </source>
</evidence>
<evidence type="ECO:0000256" key="10">
    <source>
        <dbReference type="ARBA" id="ARBA00024195"/>
    </source>
</evidence>
<evidence type="ECO:0000259" key="13">
    <source>
        <dbReference type="PROSITE" id="PS50240"/>
    </source>
</evidence>
<sequence>MKRSLCYIIFISITVLCNSYHSKPEGSVCTNYDGSLGICKYDRECEWAKVKLQNREITLDDLVICMIKYRRSIICCNDETVLTTTVSTRKTVTDRFIWGTEPLDKETTTVDRPLEIKKRKSEQACGLIENIRALGLDYHILNGKEADVGEYPHMAAIGYGDAVEEDQISFDCGGSLISQKFVLTAAHCVNSRKRQPKIIRLGRVSLDENSDRDTNLAQDIPVKGVKLQPSYTSREKYNDIALIEMMRNAEFTRYVKPACLYTSGKSFGPNEKLEITGWGRVNSSTLIKSNWLLKADIHEVPIDECNESYSIIILSQLADGITQSQLCATNTKDGKVIDACQGDSGGPIQMRKIVNHETVFHVVGVTSFGLSCGSSLPGVYTRVSEYLDWIESVVWPSTVNL</sequence>
<dbReference type="GO" id="GO:0005576">
    <property type="term" value="C:extracellular region"/>
    <property type="evidence" value="ECO:0007669"/>
    <property type="project" value="UniProtKB-SubCell"/>
</dbReference>
<name>A0A1J1INC2_9DIPT</name>
<dbReference type="Gene3D" id="2.40.10.10">
    <property type="entry name" value="Trypsin-like serine proteases"/>
    <property type="match status" value="2"/>
</dbReference>
<dbReference type="STRING" id="568069.A0A1J1INC2"/>
<feature type="signal peptide" evidence="12">
    <location>
        <begin position="1"/>
        <end position="19"/>
    </location>
</feature>
<comment type="subcellular location">
    <subcellularLocation>
        <location evidence="1">Secreted</location>
    </subcellularLocation>
</comment>
<dbReference type="EMBL" id="CVRI01000054">
    <property type="protein sequence ID" value="CRK99977.1"/>
    <property type="molecule type" value="Genomic_DNA"/>
</dbReference>
<comment type="similarity">
    <text evidence="10">Belongs to the peptidase S1 family. CLIP subfamily.</text>
</comment>
<dbReference type="InterPro" id="IPR043504">
    <property type="entry name" value="Peptidase_S1_PA_chymotrypsin"/>
</dbReference>
<evidence type="ECO:0000256" key="4">
    <source>
        <dbReference type="ARBA" id="ARBA00022729"/>
    </source>
</evidence>
<dbReference type="SMART" id="SM00020">
    <property type="entry name" value="Tryp_SPc"/>
    <property type="match status" value="1"/>
</dbReference>
<keyword evidence="4 12" id="KW-0732">Signal</keyword>
<reference evidence="14 15" key="1">
    <citation type="submission" date="2015-04" db="EMBL/GenBank/DDBJ databases">
        <authorList>
            <person name="Syromyatnikov M.Y."/>
            <person name="Popov V.N."/>
        </authorList>
    </citation>
    <scope>NUCLEOTIDE SEQUENCE [LARGE SCALE GENOMIC DNA]</scope>
</reference>
<dbReference type="Proteomes" id="UP000183832">
    <property type="component" value="Unassembled WGS sequence"/>
</dbReference>
<dbReference type="InterPro" id="IPR018114">
    <property type="entry name" value="TRYPSIN_HIS"/>
</dbReference>
<dbReference type="InterPro" id="IPR009003">
    <property type="entry name" value="Peptidase_S1_PA"/>
</dbReference>
<evidence type="ECO:0000313" key="14">
    <source>
        <dbReference type="EMBL" id="CRK99977.1"/>
    </source>
</evidence>
<dbReference type="CDD" id="cd00190">
    <property type="entry name" value="Tryp_SPc"/>
    <property type="match status" value="1"/>
</dbReference>
<keyword evidence="3 11" id="KW-0645">Protease</keyword>
<evidence type="ECO:0000256" key="1">
    <source>
        <dbReference type="ARBA" id="ARBA00004613"/>
    </source>
</evidence>
<dbReference type="PANTHER" id="PTHR24256">
    <property type="entry name" value="TRYPTASE-RELATED"/>
    <property type="match status" value="1"/>
</dbReference>
<evidence type="ECO:0000256" key="12">
    <source>
        <dbReference type="SAM" id="SignalP"/>
    </source>
</evidence>
<keyword evidence="5 11" id="KW-0378">Hydrolase</keyword>
<dbReference type="OrthoDB" id="6357057at2759"/>
<dbReference type="GO" id="GO:0004252">
    <property type="term" value="F:serine-type endopeptidase activity"/>
    <property type="evidence" value="ECO:0007669"/>
    <property type="project" value="InterPro"/>
</dbReference>
<dbReference type="Pfam" id="PF00089">
    <property type="entry name" value="Trypsin"/>
    <property type="match status" value="1"/>
</dbReference>
<evidence type="ECO:0000256" key="3">
    <source>
        <dbReference type="ARBA" id="ARBA00022670"/>
    </source>
</evidence>
<evidence type="ECO:0000313" key="15">
    <source>
        <dbReference type="Proteomes" id="UP000183832"/>
    </source>
</evidence>
<dbReference type="PRINTS" id="PR00722">
    <property type="entry name" value="CHYMOTRYPSIN"/>
</dbReference>